<accession>A0AAD7HJB8</accession>
<feature type="region of interest" description="Disordered" evidence="1">
    <location>
        <begin position="287"/>
        <end position="312"/>
    </location>
</feature>
<evidence type="ECO:0000313" key="4">
    <source>
        <dbReference type="Proteomes" id="UP001215598"/>
    </source>
</evidence>
<feature type="chain" id="PRO_5042204767" evidence="2">
    <location>
        <begin position="19"/>
        <end position="312"/>
    </location>
</feature>
<protein>
    <submittedName>
        <fullName evidence="3">Uncharacterized protein</fullName>
    </submittedName>
</protein>
<organism evidence="3 4">
    <name type="scientific">Mycena metata</name>
    <dbReference type="NCBI Taxonomy" id="1033252"/>
    <lineage>
        <taxon>Eukaryota</taxon>
        <taxon>Fungi</taxon>
        <taxon>Dikarya</taxon>
        <taxon>Basidiomycota</taxon>
        <taxon>Agaricomycotina</taxon>
        <taxon>Agaricomycetes</taxon>
        <taxon>Agaricomycetidae</taxon>
        <taxon>Agaricales</taxon>
        <taxon>Marasmiineae</taxon>
        <taxon>Mycenaceae</taxon>
        <taxon>Mycena</taxon>
    </lineage>
</organism>
<dbReference type="Proteomes" id="UP001215598">
    <property type="component" value="Unassembled WGS sequence"/>
</dbReference>
<comment type="caution">
    <text evidence="3">The sequence shown here is derived from an EMBL/GenBank/DDBJ whole genome shotgun (WGS) entry which is preliminary data.</text>
</comment>
<reference evidence="3" key="1">
    <citation type="submission" date="2023-03" db="EMBL/GenBank/DDBJ databases">
        <title>Massive genome expansion in bonnet fungi (Mycena s.s.) driven by repeated elements and novel gene families across ecological guilds.</title>
        <authorList>
            <consortium name="Lawrence Berkeley National Laboratory"/>
            <person name="Harder C.B."/>
            <person name="Miyauchi S."/>
            <person name="Viragh M."/>
            <person name="Kuo A."/>
            <person name="Thoen E."/>
            <person name="Andreopoulos B."/>
            <person name="Lu D."/>
            <person name="Skrede I."/>
            <person name="Drula E."/>
            <person name="Henrissat B."/>
            <person name="Morin E."/>
            <person name="Kohler A."/>
            <person name="Barry K."/>
            <person name="LaButti K."/>
            <person name="Morin E."/>
            <person name="Salamov A."/>
            <person name="Lipzen A."/>
            <person name="Mereny Z."/>
            <person name="Hegedus B."/>
            <person name="Baldrian P."/>
            <person name="Stursova M."/>
            <person name="Weitz H."/>
            <person name="Taylor A."/>
            <person name="Grigoriev I.V."/>
            <person name="Nagy L.G."/>
            <person name="Martin F."/>
            <person name="Kauserud H."/>
        </authorList>
    </citation>
    <scope>NUCLEOTIDE SEQUENCE</scope>
    <source>
        <strain evidence="3">CBHHK182m</strain>
    </source>
</reference>
<evidence type="ECO:0000313" key="3">
    <source>
        <dbReference type="EMBL" id="KAJ7721905.1"/>
    </source>
</evidence>
<keyword evidence="4" id="KW-1185">Reference proteome</keyword>
<feature type="signal peptide" evidence="2">
    <location>
        <begin position="1"/>
        <end position="18"/>
    </location>
</feature>
<evidence type="ECO:0000256" key="2">
    <source>
        <dbReference type="SAM" id="SignalP"/>
    </source>
</evidence>
<dbReference type="AlphaFoldDB" id="A0AAD7HJB8"/>
<keyword evidence="2" id="KW-0732">Signal</keyword>
<dbReference type="EMBL" id="JARKIB010000225">
    <property type="protein sequence ID" value="KAJ7721905.1"/>
    <property type="molecule type" value="Genomic_DNA"/>
</dbReference>
<gene>
    <name evidence="3" type="ORF">B0H16DRAFT_1473651</name>
</gene>
<name>A0AAD7HJB8_9AGAR</name>
<feature type="region of interest" description="Disordered" evidence="1">
    <location>
        <begin position="136"/>
        <end position="174"/>
    </location>
</feature>
<proteinExistence type="predicted"/>
<sequence length="312" mass="35455">MHMLASTWALCAAGLLFALPMIYLRIKDHTELEDETINMSAVRVSGPKEHLAMLDVPCGRRGCTHFFRYEGNNPVEEISAMLKTHASNCPGYTYSATPIEWQTRLNILRRLCNEPDDAQSVCYTYGRLVPKLNAPNALPLHKNPATDEGSTSKQRGKTIMISRNGTKRLGRDRASNVNTRRAALNIDPYALSVTARDVTCRGCTKIATLNKFEEYVPERWIKHRNRCRGVKKQRSVELAMSQARRPKEYMQSPGPEPIYQPTTLQRRRRITAKHPRHGQRLHGFKIVEQDGNRPASHGRSVPAECADRIRQQ</sequence>
<evidence type="ECO:0000256" key="1">
    <source>
        <dbReference type="SAM" id="MobiDB-lite"/>
    </source>
</evidence>